<proteinExistence type="predicted"/>
<dbReference type="EMBL" id="LFZN01000130">
    <property type="protein sequence ID" value="KXS97894.1"/>
    <property type="molecule type" value="Genomic_DNA"/>
</dbReference>
<evidence type="ECO:0000313" key="2">
    <source>
        <dbReference type="Proteomes" id="UP000070133"/>
    </source>
</evidence>
<keyword evidence="2" id="KW-1185">Reference proteome</keyword>
<dbReference type="Proteomes" id="UP000070133">
    <property type="component" value="Unassembled WGS sequence"/>
</dbReference>
<protein>
    <submittedName>
        <fullName evidence="1">Uncharacterized protein</fullName>
    </submittedName>
</protein>
<accession>A0A139H631</accession>
<organism evidence="1 2">
    <name type="scientific">Pseudocercospora eumusae</name>
    <dbReference type="NCBI Taxonomy" id="321146"/>
    <lineage>
        <taxon>Eukaryota</taxon>
        <taxon>Fungi</taxon>
        <taxon>Dikarya</taxon>
        <taxon>Ascomycota</taxon>
        <taxon>Pezizomycotina</taxon>
        <taxon>Dothideomycetes</taxon>
        <taxon>Dothideomycetidae</taxon>
        <taxon>Mycosphaerellales</taxon>
        <taxon>Mycosphaerellaceae</taxon>
        <taxon>Pseudocercospora</taxon>
    </lineage>
</organism>
<evidence type="ECO:0000313" key="1">
    <source>
        <dbReference type="EMBL" id="KXS97894.1"/>
    </source>
</evidence>
<comment type="caution">
    <text evidence="1">The sequence shown here is derived from an EMBL/GenBank/DDBJ whole genome shotgun (WGS) entry which is preliminary data.</text>
</comment>
<sequence length="722" mass="83914">MACLPKVIRLAGFQEEASKVIAQLQLHSEGDLCDDIQQVIFEIRTLVLQLRSLERNRPHIQQEQVELLEGRLRLCHADVTRLLNCLRDDERAKSINASIERVAKSLDAAYRTCVVLEHSCSQPSKIVAYTNMHISGHAVVHNGDVYGNVNLNKKVSNAVDWKRRPRCRRSRPYEVSFKPWFMSQIWNVSIAYANRGWDVSLRMHNVIPWGSDIFTVLDHGDVRRARMLFSIGRASAFDIDQFGRTMAEIALDSGNLKVSLEFCLEILNITGHSMYRSPSLSTILNGARWCEYNVEDAYRMILNEPYWDFDQEANIDTLRSLSHISHECYSILHRKMLHGLENQSLVKEFERAWMWENLVTSSDASSIDLLDRELYFYRPRNGRTVLHHLASFIGQNRGQAQAQAILPLLVKAGADMHAQDFCGWTPLQDFIFRRIWDKGRLDLGMWIYHLLEAGVNVLSYGRREMATWSSFEFRLDCGENLVEVSSLAIDKSPLLWTVELRYAKLLPVYRRVTIPGSWPSDYKYDVLPTTICWHPHETDPDEYNSQNWRFEREIRLWQSVRPARTNRDTKHWHQRAEDDSGDLIHLRRRSSRMEYVPLGFVANGAVDSLGQRKTTKSRRSASQPRLVLNGHPRVTGCANRYFGLDPKYFFHHCTLDSQTRIVVSNYPERCSYACLKSRSIEENLWEDVDNNIRDARDKHEDELRYERVCAEIDADYAARYHS</sequence>
<dbReference type="SUPFAM" id="SSF48403">
    <property type="entry name" value="Ankyrin repeat"/>
    <property type="match status" value="1"/>
</dbReference>
<reference evidence="1 2" key="1">
    <citation type="submission" date="2015-07" db="EMBL/GenBank/DDBJ databases">
        <title>Comparative genomics of the Sigatoka disease complex on banana suggests a link between parallel evolutionary changes in Pseudocercospora fijiensis and Pseudocercospora eumusae and increased virulence on the banana host.</title>
        <authorList>
            <person name="Chang T.-C."/>
            <person name="Salvucci A."/>
            <person name="Crous P.W."/>
            <person name="Stergiopoulos I."/>
        </authorList>
    </citation>
    <scope>NUCLEOTIDE SEQUENCE [LARGE SCALE GENOMIC DNA]</scope>
    <source>
        <strain evidence="1 2">CBS 114824</strain>
    </source>
</reference>
<name>A0A139H631_9PEZI</name>
<dbReference type="Gene3D" id="1.25.40.20">
    <property type="entry name" value="Ankyrin repeat-containing domain"/>
    <property type="match status" value="1"/>
</dbReference>
<gene>
    <name evidence="1" type="ORF">AC578_5029</name>
</gene>
<dbReference type="AlphaFoldDB" id="A0A139H631"/>
<dbReference type="OrthoDB" id="3200163at2759"/>
<dbReference type="InterPro" id="IPR036770">
    <property type="entry name" value="Ankyrin_rpt-contain_sf"/>
</dbReference>